<keyword evidence="1" id="KW-0732">Signal</keyword>
<dbReference type="RefSeq" id="XP_066934057.1">
    <property type="nucleotide sequence ID" value="XM_067077956.1"/>
</dbReference>
<name>A0A7M6DKB0_9CNID</name>
<organism evidence="2 3">
    <name type="scientific">Clytia hemisphaerica</name>
    <dbReference type="NCBI Taxonomy" id="252671"/>
    <lineage>
        <taxon>Eukaryota</taxon>
        <taxon>Metazoa</taxon>
        <taxon>Cnidaria</taxon>
        <taxon>Hydrozoa</taxon>
        <taxon>Hydroidolina</taxon>
        <taxon>Leptothecata</taxon>
        <taxon>Obeliida</taxon>
        <taxon>Clytiidae</taxon>
        <taxon>Clytia</taxon>
    </lineage>
</organism>
<evidence type="ECO:0000313" key="3">
    <source>
        <dbReference type="Proteomes" id="UP000594262"/>
    </source>
</evidence>
<reference evidence="2" key="1">
    <citation type="submission" date="2021-01" db="UniProtKB">
        <authorList>
            <consortium name="EnsemblMetazoa"/>
        </authorList>
    </citation>
    <scope>IDENTIFICATION</scope>
</reference>
<proteinExistence type="predicted"/>
<evidence type="ECO:0000256" key="1">
    <source>
        <dbReference type="SAM" id="SignalP"/>
    </source>
</evidence>
<evidence type="ECO:0000313" key="2">
    <source>
        <dbReference type="EnsemblMetazoa" id="CLYHEMP013838.1"/>
    </source>
</evidence>
<sequence>MDSSYLLLTGCLLAFMQFTSSASLHTNNGVVNMENFELQDSISDESNLETRRDSSLADSSVKEDHHPISTKMFFKQRYVKCKRTYNGRRICRRCTPTCYRSCRDDGVCGKPYCRDRCVVIKG</sequence>
<dbReference type="AlphaFoldDB" id="A0A7M6DKB0"/>
<feature type="signal peptide" evidence="1">
    <location>
        <begin position="1"/>
        <end position="21"/>
    </location>
</feature>
<keyword evidence="3" id="KW-1185">Reference proteome</keyword>
<dbReference type="GeneID" id="136821744"/>
<dbReference type="Proteomes" id="UP000594262">
    <property type="component" value="Unplaced"/>
</dbReference>
<feature type="chain" id="PRO_5029826595" evidence="1">
    <location>
        <begin position="22"/>
        <end position="122"/>
    </location>
</feature>
<dbReference type="EnsemblMetazoa" id="CLYHEMT013838.1">
    <property type="protein sequence ID" value="CLYHEMP013838.1"/>
    <property type="gene ID" value="CLYHEMG013838"/>
</dbReference>
<accession>A0A7M6DKB0</accession>
<protein>
    <submittedName>
        <fullName evidence="2">Uncharacterized protein</fullName>
    </submittedName>
</protein>